<dbReference type="EMBL" id="JAJSOW010000100">
    <property type="protein sequence ID" value="KAI9185657.1"/>
    <property type="molecule type" value="Genomic_DNA"/>
</dbReference>
<feature type="region of interest" description="Disordered" evidence="1">
    <location>
        <begin position="147"/>
        <end position="212"/>
    </location>
</feature>
<reference evidence="2" key="1">
    <citation type="journal article" date="2022" name="Plant J.">
        <title>Strategies of tolerance reflected in two North American maple genomes.</title>
        <authorList>
            <person name="McEvoy S.L."/>
            <person name="Sezen U.U."/>
            <person name="Trouern-Trend A."/>
            <person name="McMahon S.M."/>
            <person name="Schaberg P.G."/>
            <person name="Yang J."/>
            <person name="Wegrzyn J.L."/>
            <person name="Swenson N.G."/>
        </authorList>
    </citation>
    <scope>NUCLEOTIDE SEQUENCE</scope>
    <source>
        <strain evidence="2">91603</strain>
    </source>
</reference>
<evidence type="ECO:0000256" key="1">
    <source>
        <dbReference type="SAM" id="MobiDB-lite"/>
    </source>
</evidence>
<dbReference type="Proteomes" id="UP001064489">
    <property type="component" value="Chromosome 3"/>
</dbReference>
<feature type="compositionally biased region" description="Basic and acidic residues" evidence="1">
    <location>
        <begin position="177"/>
        <end position="196"/>
    </location>
</feature>
<proteinExistence type="predicted"/>
<comment type="caution">
    <text evidence="2">The sequence shown here is derived from an EMBL/GenBank/DDBJ whole genome shotgun (WGS) entry which is preliminary data.</text>
</comment>
<accession>A0AAD5NXI5</accession>
<dbReference type="AlphaFoldDB" id="A0AAD5NXI5"/>
<feature type="compositionally biased region" description="Polar residues" evidence="1">
    <location>
        <begin position="155"/>
        <end position="176"/>
    </location>
</feature>
<evidence type="ECO:0000313" key="3">
    <source>
        <dbReference type="Proteomes" id="UP001064489"/>
    </source>
</evidence>
<evidence type="ECO:0000313" key="2">
    <source>
        <dbReference type="EMBL" id="KAI9185657.1"/>
    </source>
</evidence>
<sequence length="299" mass="33106">MHKLNKEPHQQSSFKGKGVMTRKVCGKSVISNAGIIIGKKRIGYNGDVSRSSSDEDCVEEYVGNFIEFRGETSWVGLNHSMDGNLMVDLGFIENVTCGHLELGHIGSRPLYVINNKAGPSVSSRDGLGIGHMVGNQDVNSSQAKETAYDGGLGVNNMTESEGTNKEPGSQRNSGRGQDSDKEVVNERRYQSSDKTSHRNKKKKDKKNVDAFKKHGITTIKDKRSCSRVPGEAQADGNVIEEGMASRYGSWDFVEEIVRLIEIRMEVGFNFKKGKTRAVVEIDKREKEEAEKYTAVNGRR</sequence>
<keyword evidence="3" id="KW-1185">Reference proteome</keyword>
<gene>
    <name evidence="2" type="ORF">LWI28_009245</name>
</gene>
<name>A0AAD5NXI5_ACENE</name>
<organism evidence="2 3">
    <name type="scientific">Acer negundo</name>
    <name type="common">Box elder</name>
    <dbReference type="NCBI Taxonomy" id="4023"/>
    <lineage>
        <taxon>Eukaryota</taxon>
        <taxon>Viridiplantae</taxon>
        <taxon>Streptophyta</taxon>
        <taxon>Embryophyta</taxon>
        <taxon>Tracheophyta</taxon>
        <taxon>Spermatophyta</taxon>
        <taxon>Magnoliopsida</taxon>
        <taxon>eudicotyledons</taxon>
        <taxon>Gunneridae</taxon>
        <taxon>Pentapetalae</taxon>
        <taxon>rosids</taxon>
        <taxon>malvids</taxon>
        <taxon>Sapindales</taxon>
        <taxon>Sapindaceae</taxon>
        <taxon>Hippocastanoideae</taxon>
        <taxon>Acereae</taxon>
        <taxon>Acer</taxon>
    </lineage>
</organism>
<reference evidence="2" key="2">
    <citation type="submission" date="2023-02" db="EMBL/GenBank/DDBJ databases">
        <authorList>
            <person name="Swenson N.G."/>
            <person name="Wegrzyn J.L."/>
            <person name="Mcevoy S.L."/>
        </authorList>
    </citation>
    <scope>NUCLEOTIDE SEQUENCE</scope>
    <source>
        <strain evidence="2">91603</strain>
        <tissue evidence="2">Leaf</tissue>
    </source>
</reference>
<protein>
    <submittedName>
        <fullName evidence="2">Uncharacterized protein</fullName>
    </submittedName>
</protein>